<evidence type="ECO:0000313" key="11">
    <source>
        <dbReference type="EMBL" id="AKK72618.1"/>
    </source>
</evidence>
<dbReference type="Gene3D" id="2.180.10.10">
    <property type="entry name" value="RHS repeat-associated core"/>
    <property type="match status" value="1"/>
</dbReference>
<feature type="domain" description="Teneurin-like YD-shell" evidence="10">
    <location>
        <begin position="1297"/>
        <end position="1437"/>
    </location>
</feature>
<dbReference type="RefSeq" id="WP_053327700.1">
    <property type="nucleotide sequence ID" value="NZ_CP009928.1"/>
</dbReference>
<feature type="signal peptide" evidence="8">
    <location>
        <begin position="1"/>
        <end position="18"/>
    </location>
</feature>
<keyword evidence="5" id="KW-0843">Virulence</keyword>
<evidence type="ECO:0000259" key="10">
    <source>
        <dbReference type="Pfam" id="PF25023"/>
    </source>
</evidence>
<evidence type="ECO:0000313" key="12">
    <source>
        <dbReference type="Proteomes" id="UP000035213"/>
    </source>
</evidence>
<feature type="compositionally biased region" description="Polar residues" evidence="6">
    <location>
        <begin position="70"/>
        <end position="90"/>
    </location>
</feature>
<dbReference type="InterPro" id="IPR028994">
    <property type="entry name" value="Integrin_alpha_N"/>
</dbReference>
<evidence type="ECO:0000256" key="6">
    <source>
        <dbReference type="SAM" id="MobiDB-lite"/>
    </source>
</evidence>
<keyword evidence="7" id="KW-1133">Transmembrane helix</keyword>
<dbReference type="SUPFAM" id="SSF69318">
    <property type="entry name" value="Integrin alpha N-terminal domain"/>
    <property type="match status" value="1"/>
</dbReference>
<keyword evidence="7" id="KW-0812">Transmembrane</keyword>
<dbReference type="Proteomes" id="UP000035213">
    <property type="component" value="Chromosome"/>
</dbReference>
<dbReference type="PATRIC" id="fig|1324352.5.peg.1730"/>
<dbReference type="STRING" id="1324352.OK18_08245"/>
<comment type="subcellular location">
    <subcellularLocation>
        <location evidence="1">Secreted</location>
    </subcellularLocation>
</comment>
<feature type="transmembrane region" description="Helical" evidence="7">
    <location>
        <begin position="1893"/>
        <end position="1926"/>
    </location>
</feature>
<organism evidence="11 12">
    <name type="scientific">Chryseobacterium gallinarum</name>
    <dbReference type="NCBI Taxonomy" id="1324352"/>
    <lineage>
        <taxon>Bacteria</taxon>
        <taxon>Pseudomonadati</taxon>
        <taxon>Bacteroidota</taxon>
        <taxon>Flavobacteriia</taxon>
        <taxon>Flavobacteriales</taxon>
        <taxon>Weeksellaceae</taxon>
        <taxon>Chryseobacterium group</taxon>
        <taxon>Chryseobacterium</taxon>
    </lineage>
</organism>
<evidence type="ECO:0000256" key="1">
    <source>
        <dbReference type="ARBA" id="ARBA00004613"/>
    </source>
</evidence>
<keyword evidence="4" id="KW-0677">Repeat</keyword>
<keyword evidence="7" id="KW-0472">Membrane</keyword>
<reference evidence="11 12" key="1">
    <citation type="submission" date="2014-11" db="EMBL/GenBank/DDBJ databases">
        <authorList>
            <person name="Park G.-S."/>
            <person name="Hong S.-J."/>
            <person name="Jung B.K."/>
            <person name="Khan A.R."/>
            <person name="Kwak Y."/>
            <person name="Shin J.-H."/>
        </authorList>
    </citation>
    <scope>NUCLEOTIDE SEQUENCE [LARGE SCALE GENOMIC DNA]</scope>
    <source>
        <strain evidence="11 12">DSM 27622</strain>
    </source>
</reference>
<dbReference type="Pfam" id="PF13517">
    <property type="entry name" value="FG-GAP_3"/>
    <property type="match status" value="1"/>
</dbReference>
<dbReference type="GO" id="GO:0005576">
    <property type="term" value="C:extracellular region"/>
    <property type="evidence" value="ECO:0007669"/>
    <property type="project" value="UniProtKB-SubCell"/>
</dbReference>
<feature type="transmembrane region" description="Helical" evidence="7">
    <location>
        <begin position="1938"/>
        <end position="1965"/>
    </location>
</feature>
<evidence type="ECO:0000256" key="4">
    <source>
        <dbReference type="ARBA" id="ARBA00022737"/>
    </source>
</evidence>
<dbReference type="InterPro" id="IPR029115">
    <property type="entry name" value="Ntox23"/>
</dbReference>
<dbReference type="InterPro" id="IPR050708">
    <property type="entry name" value="T6SS_VgrG/RHS"/>
</dbReference>
<evidence type="ECO:0000256" key="3">
    <source>
        <dbReference type="ARBA" id="ARBA00022729"/>
    </source>
</evidence>
<dbReference type="InterPro" id="IPR013517">
    <property type="entry name" value="FG-GAP"/>
</dbReference>
<gene>
    <name evidence="11" type="ORF">OK18_08245</name>
</gene>
<keyword evidence="2" id="KW-0964">Secreted</keyword>
<dbReference type="Pfam" id="PF03534">
    <property type="entry name" value="SpvB"/>
    <property type="match status" value="1"/>
</dbReference>
<dbReference type="NCBIfam" id="TIGR03696">
    <property type="entry name" value="Rhs_assc_core"/>
    <property type="match status" value="1"/>
</dbReference>
<evidence type="ECO:0000256" key="5">
    <source>
        <dbReference type="ARBA" id="ARBA00023026"/>
    </source>
</evidence>
<dbReference type="InterPro" id="IPR056823">
    <property type="entry name" value="TEN-like_YD-shell"/>
</dbReference>
<dbReference type="PANTHER" id="PTHR32305">
    <property type="match status" value="1"/>
</dbReference>
<keyword evidence="3 8" id="KW-0732">Signal</keyword>
<evidence type="ECO:0000256" key="7">
    <source>
        <dbReference type="SAM" id="Phobius"/>
    </source>
</evidence>
<evidence type="ECO:0000256" key="2">
    <source>
        <dbReference type="ARBA" id="ARBA00022525"/>
    </source>
</evidence>
<feature type="chain" id="PRO_5005184772" evidence="8">
    <location>
        <begin position="19"/>
        <end position="2243"/>
    </location>
</feature>
<name>A0A0G3M3M8_CHRGL</name>
<dbReference type="GO" id="GO:0005737">
    <property type="term" value="C:cytoplasm"/>
    <property type="evidence" value="ECO:0007669"/>
    <property type="project" value="InterPro"/>
</dbReference>
<dbReference type="InterPro" id="IPR022385">
    <property type="entry name" value="Rhs_assc_core"/>
</dbReference>
<dbReference type="KEGG" id="cgn:OK18_08245"/>
<feature type="region of interest" description="Disordered" evidence="6">
    <location>
        <begin position="61"/>
        <end position="95"/>
    </location>
</feature>
<dbReference type="PANTHER" id="PTHR32305:SF15">
    <property type="entry name" value="PROTEIN RHSA-RELATED"/>
    <property type="match status" value="1"/>
</dbReference>
<dbReference type="InterPro" id="IPR003284">
    <property type="entry name" value="Sal_SpvB"/>
</dbReference>
<protein>
    <submittedName>
        <fullName evidence="11">Uncharacterized protein</fullName>
    </submittedName>
</protein>
<feature type="domain" description="Bacterial toxin 23" evidence="9">
    <location>
        <begin position="2001"/>
        <end position="2213"/>
    </location>
</feature>
<dbReference type="Pfam" id="PF25023">
    <property type="entry name" value="TEN_YD-shell"/>
    <property type="match status" value="1"/>
</dbReference>
<evidence type="ECO:0000256" key="8">
    <source>
        <dbReference type="SAM" id="SignalP"/>
    </source>
</evidence>
<evidence type="ECO:0000259" key="9">
    <source>
        <dbReference type="Pfam" id="PF15528"/>
    </source>
</evidence>
<dbReference type="EMBL" id="CP009928">
    <property type="protein sequence ID" value="AKK72618.1"/>
    <property type="molecule type" value="Genomic_DNA"/>
</dbReference>
<dbReference type="Pfam" id="PF15528">
    <property type="entry name" value="Ntox23"/>
    <property type="match status" value="1"/>
</dbReference>
<sequence length="2243" mass="248639">MKIISSFILSLCSVVSFSQTILYQAETTSRTVQDPQSVVFAQGFIAKSDISNPFIAKIGPATENAGGSPVDSNAGTDNPSGASAPTGQSFHDTKGNIEVTGGGQLQFTLPIALPPGVKSVAPQINLVYSSDSGNGIAGYGWNLSGITAISRIGKNIEKDGEVKSIQIDYSDYYSFNGQRLILKSGEYGKDGAEYVTEKYSNIKIKSLGNIPNWKQPEYWEVTFEDGSQAWYGGVAPGWNNATNRLGFSIVKWKDTQGNVINYNYDQEYNVNVIRSITWGGNENLGTASFNEIVFNYNDRNIPEGAYINGSGTLFTQTKILKDIIVKISGQIFKKYVPEYFIDSIGYQYIKQITESNSKGEPANPVVFNYPVQNPTSVSGWNMDSQALFDKVKFTGDFNGDAYLDFIMTDGTIKLGVFNDDFNVVQTNKIFNSSSVVVNIFLDETGKVVNGNGVAEYEKGKISVYAFRNNTFVKVFEKLVYDDSDCIRGSQPPPAGCKITTTLNEGDSNGDGISDIFVTIKREECYWAQDPNCNNTTSNGIANRPPPCSILQCASYTAGNLIVDLKNQNSPLATYTLGAGINESLYTDQKYMDIDSDGKVDIINVSNTAYTIFEFVKTAPDQYLKKIKFTGNLEETKGNGFPVLFGDFNGDGKLDFALPLTEGKIGKDDWKFYIGTGKSFNTAFRPDFLMYKNENTQSNGAWLRFSRTMYSITDLNADGKSDIVQVHSYSNSLNSTSRTMGVVVNGLISKGAASFGAIDFTTQNIYTYPTPPQFNIVQPYDDLSIYQPITNVIRSNNNYYNVFLFRKDNVLKIKAPTGVGELKRIQSITQGGITTSAKYLEIIPDNTVNPNFYKNPKNELYPYFSLPRIDRGHAVSQLQQENRKQDFRYRGMTMHMQGKGMIGYYQTARSSWYADGFENTKIWTGAEIDPLNEGVPAKEWSVRTNNESLIFPDDLSENNTHLLSFKSITYQTDKLLNNQVVSSVADNDKPKVVTAIVPKTTKTKDFLTNTVTNSTVSYDNYYLPIQTVSNVNNGYAVTTSTFDYTHNPSGTGSNYYIGRPKSKTDIVQAYGDTKSAREEYTYENNLLKTLKTWNRDNSGYVQETYIYDDFGNITQKTISNSMDSQTQTTKADYDPKGRFVIKKTDNLGLQTGIVYNVWGQILTQVDPLGNILTNTYDNWGKLLTSKTNLAGTTTYQYERDNNANIMVTQYDPDGNISKKFTNKLGQEYKISSKAFGQGKYISKETQYDILGRKLKESEPYFEGQSASQWNTMTYDDSVFPAKITAIAFNGKQMETSVSGLITTVKELNGYGRTTSKTTDALGNVVSTTDKGGSIQFSYNAAGEQIKAQYAENTVITKYDSWGRKSEFNDPSNGVYKYEYDGFGQPKKTISPKGTKEYIYNNPGQLISQKELSTTDGGQTTNKTISFTYDNKGRVISKSGTSKGNSFSSNVTFDPQGRILSSSESGNGKYFIQKGITYDDKARVISYEKQLYSSGILTKIQIENVYSAWNGELYQVKDKVTGKTLWGLKETNAKGQVLKSRLGAADVNNTYDANGFLTNVNHSSAVKPSILQLSYSFDAIKNEMKSRTTGGDFNITESFDYDDNNRLVNWTNPVTGVKPTTNRNVYDIKGRITQNDQVGTIKFENSQKIYQPTGMTLNAAGVQNYNNDLIQSISYNENNDPVFIDGEKGDAAFQYGLTPMRQRVTYGGNFSSDGEGKFTKYYSEDGSYEIVKDNTTGKEKHIIYIGGTPYESNIVYLKNYVESSGSYKFLHKDYIGSILAISDEAGNKLEQRHFDAWGNMTHLQIGNGLITTDINKIKETINKGGLLLERGYTSHEHFMEVGIIHMNGRLYDPLLRRFLNADENIQDPYNTQNYNKYGYVMNNPLMFNDPSGEFFVAGFFLSYIAPIIWGAIVGTAIAGTAYLLTAAFTQNFTWSGFGKALLMGAVGGAVTGLLNPGLFFAGGYSFLGQYAGGVISSIMPAWNINIGNFSFGLSPSIAFGKGVGFGANVSATFQAGDFAISAGFGIMNYGAHAGSGESGWEFRKSLMAGTLGKEGNLGLMLGTNIWSGMYEQQTGIIRLASGDFSMTYENDGAPFGHTLGDNNDRFRTAAMTIGIGDFSAGFNLFTGVRLEESYYDNKTLYSPKDITEGKIPYDYWQMGKSSIGDYGEKYKNGIVDERGRQYRFGGAYVGWGNYRVGINSDRYVRHAIQNRLAHTFISPQPGFRVLSGTINPYLQFQTKNKFTSW</sequence>
<proteinExistence type="predicted"/>
<accession>A0A0G3M3M8</accession>